<keyword evidence="3 6" id="KW-0812">Transmembrane</keyword>
<dbReference type="InterPro" id="IPR020846">
    <property type="entry name" value="MFS_dom"/>
</dbReference>
<feature type="transmembrane region" description="Helical" evidence="6">
    <location>
        <begin position="81"/>
        <end position="104"/>
    </location>
</feature>
<evidence type="ECO:0000256" key="5">
    <source>
        <dbReference type="ARBA" id="ARBA00023136"/>
    </source>
</evidence>
<dbReference type="InterPro" id="IPR036259">
    <property type="entry name" value="MFS_trans_sf"/>
</dbReference>
<dbReference type="Proteomes" id="UP001148614">
    <property type="component" value="Unassembled WGS sequence"/>
</dbReference>
<feature type="transmembrane region" description="Helical" evidence="6">
    <location>
        <begin position="38"/>
        <end position="61"/>
    </location>
</feature>
<evidence type="ECO:0000256" key="2">
    <source>
        <dbReference type="ARBA" id="ARBA00010992"/>
    </source>
</evidence>
<dbReference type="EMBL" id="JANPWZ010001861">
    <property type="protein sequence ID" value="KAJ3562732.1"/>
    <property type="molecule type" value="Genomic_DNA"/>
</dbReference>
<evidence type="ECO:0000313" key="8">
    <source>
        <dbReference type="EMBL" id="KAJ3562732.1"/>
    </source>
</evidence>
<evidence type="ECO:0000259" key="7">
    <source>
        <dbReference type="PROSITE" id="PS50850"/>
    </source>
</evidence>
<feature type="transmembrane region" description="Helical" evidence="6">
    <location>
        <begin position="137"/>
        <end position="158"/>
    </location>
</feature>
<organism evidence="8 9">
    <name type="scientific">Xylaria arbuscula</name>
    <dbReference type="NCBI Taxonomy" id="114810"/>
    <lineage>
        <taxon>Eukaryota</taxon>
        <taxon>Fungi</taxon>
        <taxon>Dikarya</taxon>
        <taxon>Ascomycota</taxon>
        <taxon>Pezizomycotina</taxon>
        <taxon>Sordariomycetes</taxon>
        <taxon>Xylariomycetidae</taxon>
        <taxon>Xylariales</taxon>
        <taxon>Xylariaceae</taxon>
        <taxon>Xylaria</taxon>
    </lineage>
</organism>
<dbReference type="GO" id="GO:0016020">
    <property type="term" value="C:membrane"/>
    <property type="evidence" value="ECO:0007669"/>
    <property type="project" value="UniProtKB-SubCell"/>
</dbReference>
<feature type="transmembrane region" description="Helical" evidence="6">
    <location>
        <begin position="400"/>
        <end position="419"/>
    </location>
</feature>
<comment type="caution">
    <text evidence="8">The sequence shown here is derived from an EMBL/GenBank/DDBJ whole genome shotgun (WGS) entry which is preliminary data.</text>
</comment>
<dbReference type="PANTHER" id="PTHR48022">
    <property type="entry name" value="PLASTIDIC GLUCOSE TRANSPORTER 4"/>
    <property type="match status" value="1"/>
</dbReference>
<dbReference type="PANTHER" id="PTHR48022:SF29">
    <property type="entry name" value="SUGAR TRANSPORTER, PUTATIVE (AFU_ORTHOLOGUE AFUA_6G14500)-RELATED"/>
    <property type="match status" value="1"/>
</dbReference>
<reference evidence="8" key="1">
    <citation type="submission" date="2022-07" db="EMBL/GenBank/DDBJ databases">
        <title>Genome Sequence of Xylaria arbuscula.</title>
        <authorList>
            <person name="Buettner E."/>
        </authorList>
    </citation>
    <scope>NUCLEOTIDE SEQUENCE</scope>
    <source>
        <strain evidence="8">VT107</strain>
    </source>
</reference>
<feature type="transmembrane region" description="Helical" evidence="6">
    <location>
        <begin position="440"/>
        <end position="461"/>
    </location>
</feature>
<evidence type="ECO:0000256" key="1">
    <source>
        <dbReference type="ARBA" id="ARBA00004141"/>
    </source>
</evidence>
<feature type="transmembrane region" description="Helical" evidence="6">
    <location>
        <begin position="203"/>
        <end position="222"/>
    </location>
</feature>
<evidence type="ECO:0000256" key="4">
    <source>
        <dbReference type="ARBA" id="ARBA00022989"/>
    </source>
</evidence>
<evidence type="ECO:0000256" key="3">
    <source>
        <dbReference type="ARBA" id="ARBA00022692"/>
    </source>
</evidence>
<dbReference type="VEuPathDB" id="FungiDB:F4678DRAFT_453738"/>
<feature type="domain" description="Major facilitator superfamily (MFS) profile" evidence="7">
    <location>
        <begin position="43"/>
        <end position="492"/>
    </location>
</feature>
<feature type="transmembrane region" description="Helical" evidence="6">
    <location>
        <begin position="291"/>
        <end position="313"/>
    </location>
</feature>
<feature type="transmembrane region" description="Helical" evidence="6">
    <location>
        <begin position="364"/>
        <end position="388"/>
    </location>
</feature>
<dbReference type="FunFam" id="1.20.1250.20:FF:000117">
    <property type="entry name" value="MFS hexose transporter"/>
    <property type="match status" value="1"/>
</dbReference>
<feature type="transmembrane region" description="Helical" evidence="6">
    <location>
        <begin position="338"/>
        <end position="357"/>
    </location>
</feature>
<keyword evidence="4 6" id="KW-1133">Transmembrane helix</keyword>
<dbReference type="Pfam" id="PF00083">
    <property type="entry name" value="Sugar_tr"/>
    <property type="match status" value="1"/>
</dbReference>
<evidence type="ECO:0000313" key="9">
    <source>
        <dbReference type="Proteomes" id="UP001148614"/>
    </source>
</evidence>
<protein>
    <recommendedName>
        <fullName evidence="7">Major facilitator superfamily (MFS) profile domain-containing protein</fullName>
    </recommendedName>
</protein>
<proteinExistence type="inferred from homology"/>
<dbReference type="SUPFAM" id="SSF103473">
    <property type="entry name" value="MFS general substrate transporter"/>
    <property type="match status" value="1"/>
</dbReference>
<feature type="transmembrane region" description="Helical" evidence="6">
    <location>
        <begin position="467"/>
        <end position="488"/>
    </location>
</feature>
<comment type="subcellular location">
    <subcellularLocation>
        <location evidence="1">Membrane</location>
        <topology evidence="1">Multi-pass membrane protein</topology>
    </subcellularLocation>
</comment>
<evidence type="ECO:0000256" key="6">
    <source>
        <dbReference type="SAM" id="Phobius"/>
    </source>
</evidence>
<feature type="transmembrane region" description="Helical" evidence="6">
    <location>
        <begin position="111"/>
        <end position="131"/>
    </location>
</feature>
<sequence length="538" mass="60249">MVAFTSAEKAQTGTADPILTRLADEDKVPWYQKPNLRLLYLLLFPTCMGIELTSGFDSQLINALQIVPSWIDYFDDPEGPIKGIIAASYSLGAILSLPFIGIVNDKFGRRWSIFGGSVIMVIGALIQGLSVNVGQYIVARLILGFGIPTCIVSASSLIGELSYPKERPVLTSLFNVSYFVGQLLAAGITFGTNNIMSNYAWRIPSWLQMVPSLIQLTFIFFVPESPRWLITKERHEEAYDILAKYHAEGDRESPFVKAEFAQLQTTINIELEHSKKSMVDLVRTSGNRRRLLISTMLGLFTQWSGNTLISYYLGDILEAIGQTDSVFKQKINVALTRFRLKIAATSLVSGTIASLLVKRFRRRVMYLACTCSLLIVYISWTISMKYAIDGKNSGELNSAAGGAVLFFIFIYSPCYNIGYNALTYTYMVEIWPYAERSRGIAYFQLWGRLAGFFTTFVNPIGLQNAGWRYLISYVVFLAYEIVFVYFVFPETFGRTLEELTFLFEDKALADEAVHAVEKAVGLNGESEGNEVTAARKEV</sequence>
<keyword evidence="9" id="KW-1185">Reference proteome</keyword>
<dbReference type="AlphaFoldDB" id="A0A9W8N8N0"/>
<keyword evidence="5 6" id="KW-0472">Membrane</keyword>
<dbReference type="GO" id="GO:0005351">
    <property type="term" value="F:carbohydrate:proton symporter activity"/>
    <property type="evidence" value="ECO:0007669"/>
    <property type="project" value="TreeGrafter"/>
</dbReference>
<gene>
    <name evidence="8" type="ORF">NPX13_g8456</name>
</gene>
<accession>A0A9W8N8N0</accession>
<feature type="transmembrane region" description="Helical" evidence="6">
    <location>
        <begin position="170"/>
        <end position="191"/>
    </location>
</feature>
<dbReference type="InterPro" id="IPR050360">
    <property type="entry name" value="MFS_Sugar_Transporters"/>
</dbReference>
<dbReference type="InterPro" id="IPR005828">
    <property type="entry name" value="MFS_sugar_transport-like"/>
</dbReference>
<dbReference type="Gene3D" id="1.20.1250.20">
    <property type="entry name" value="MFS general substrate transporter like domains"/>
    <property type="match status" value="1"/>
</dbReference>
<name>A0A9W8N8N0_9PEZI</name>
<comment type="similarity">
    <text evidence="2">Belongs to the major facilitator superfamily. Sugar transporter (TC 2.A.1.1) family.</text>
</comment>
<dbReference type="PROSITE" id="PS50850">
    <property type="entry name" value="MFS"/>
    <property type="match status" value="1"/>
</dbReference>